<dbReference type="InterPro" id="IPR027417">
    <property type="entry name" value="P-loop_NTPase"/>
</dbReference>
<dbReference type="PROSITE" id="PS51192">
    <property type="entry name" value="HELICASE_ATP_BIND_1"/>
    <property type="match status" value="1"/>
</dbReference>
<evidence type="ECO:0000259" key="11">
    <source>
        <dbReference type="PROSITE" id="PS51194"/>
    </source>
</evidence>
<dbReference type="GO" id="GO:0005524">
    <property type="term" value="F:ATP binding"/>
    <property type="evidence" value="ECO:0007669"/>
    <property type="project" value="UniProtKB-KW"/>
</dbReference>
<feature type="domain" description="Helicase ATP-binding" evidence="10">
    <location>
        <begin position="265"/>
        <end position="440"/>
    </location>
</feature>
<dbReference type="InterPro" id="IPR001650">
    <property type="entry name" value="Helicase_C-like"/>
</dbReference>
<dbReference type="PROSITE" id="PS00039">
    <property type="entry name" value="DEAD_ATP_HELICASE"/>
    <property type="match status" value="1"/>
</dbReference>
<keyword evidence="2 8" id="KW-0547">Nucleotide-binding</keyword>
<evidence type="ECO:0000259" key="12">
    <source>
        <dbReference type="PROSITE" id="PS51195"/>
    </source>
</evidence>
<organism evidence="13 14">
    <name type="scientific">Tigriopus californicus</name>
    <name type="common">Marine copepod</name>
    <dbReference type="NCBI Taxonomy" id="6832"/>
    <lineage>
        <taxon>Eukaryota</taxon>
        <taxon>Metazoa</taxon>
        <taxon>Ecdysozoa</taxon>
        <taxon>Arthropoda</taxon>
        <taxon>Crustacea</taxon>
        <taxon>Multicrustacea</taxon>
        <taxon>Hexanauplia</taxon>
        <taxon>Copepoda</taxon>
        <taxon>Harpacticoida</taxon>
        <taxon>Harpacticidae</taxon>
        <taxon>Tigriopus</taxon>
    </lineage>
</organism>
<keyword evidence="3 8" id="KW-0378">Hydrolase</keyword>
<evidence type="ECO:0000256" key="7">
    <source>
        <dbReference type="PROSITE-ProRule" id="PRU00552"/>
    </source>
</evidence>
<dbReference type="GO" id="GO:0003724">
    <property type="term" value="F:RNA helicase activity"/>
    <property type="evidence" value="ECO:0007669"/>
    <property type="project" value="UniProtKB-EC"/>
</dbReference>
<feature type="domain" description="Helicase C-terminal" evidence="11">
    <location>
        <begin position="469"/>
        <end position="613"/>
    </location>
</feature>
<dbReference type="AlphaFoldDB" id="A0A553PCZ1"/>
<dbReference type="SMART" id="SM00487">
    <property type="entry name" value="DEXDc"/>
    <property type="match status" value="1"/>
</dbReference>
<keyword evidence="14" id="KW-1185">Reference proteome</keyword>
<name>A0A553PCZ1_TIGCA</name>
<keyword evidence="4 8" id="KW-0347">Helicase</keyword>
<evidence type="ECO:0000256" key="2">
    <source>
        <dbReference type="ARBA" id="ARBA00022741"/>
    </source>
</evidence>
<dbReference type="SMART" id="SM00490">
    <property type="entry name" value="HELICc"/>
    <property type="match status" value="1"/>
</dbReference>
<dbReference type="EC" id="3.6.4.13" evidence="1"/>
<dbReference type="GO" id="GO:0016787">
    <property type="term" value="F:hydrolase activity"/>
    <property type="evidence" value="ECO:0007669"/>
    <property type="project" value="UniProtKB-KW"/>
</dbReference>
<comment type="caution">
    <text evidence="13">The sequence shown here is derived from an EMBL/GenBank/DDBJ whole genome shotgun (WGS) entry which is preliminary data.</text>
</comment>
<evidence type="ECO:0000259" key="10">
    <source>
        <dbReference type="PROSITE" id="PS51192"/>
    </source>
</evidence>
<dbReference type="EMBL" id="VCGU01000005">
    <property type="protein sequence ID" value="TRY75538.1"/>
    <property type="molecule type" value="Genomic_DNA"/>
</dbReference>
<dbReference type="PROSITE" id="PS51194">
    <property type="entry name" value="HELICASE_CTER"/>
    <property type="match status" value="1"/>
</dbReference>
<evidence type="ECO:0000256" key="3">
    <source>
        <dbReference type="ARBA" id="ARBA00022801"/>
    </source>
</evidence>
<dbReference type="Gene3D" id="3.40.50.300">
    <property type="entry name" value="P-loop containing nucleotide triphosphate hydrolases"/>
    <property type="match status" value="2"/>
</dbReference>
<comment type="similarity">
    <text evidence="8">Belongs to the DEAD box helicase family.</text>
</comment>
<dbReference type="OMA" id="DHTWEQT"/>
<evidence type="ECO:0000256" key="8">
    <source>
        <dbReference type="RuleBase" id="RU000492"/>
    </source>
</evidence>
<dbReference type="Pfam" id="PF00271">
    <property type="entry name" value="Helicase_C"/>
    <property type="match status" value="1"/>
</dbReference>
<dbReference type="InterPro" id="IPR000629">
    <property type="entry name" value="RNA-helicase_DEAD-box_CS"/>
</dbReference>
<evidence type="ECO:0000256" key="4">
    <source>
        <dbReference type="ARBA" id="ARBA00022806"/>
    </source>
</evidence>
<dbReference type="Pfam" id="PF00270">
    <property type="entry name" value="DEAD"/>
    <property type="match status" value="1"/>
</dbReference>
<dbReference type="PANTHER" id="PTHR47958">
    <property type="entry name" value="ATP-DEPENDENT RNA HELICASE DBP3"/>
    <property type="match status" value="1"/>
</dbReference>
<gene>
    <name evidence="13" type="ORF">TCAL_07125</name>
</gene>
<evidence type="ECO:0000256" key="1">
    <source>
        <dbReference type="ARBA" id="ARBA00012552"/>
    </source>
</evidence>
<dbReference type="InterPro" id="IPR014014">
    <property type="entry name" value="RNA_helicase_DEAD_Q_motif"/>
</dbReference>
<dbReference type="CDD" id="cd17952">
    <property type="entry name" value="DEADc_DDX42"/>
    <property type="match status" value="1"/>
</dbReference>
<evidence type="ECO:0000313" key="14">
    <source>
        <dbReference type="Proteomes" id="UP000318571"/>
    </source>
</evidence>
<dbReference type="InterPro" id="IPR011545">
    <property type="entry name" value="DEAD/DEAH_box_helicase_dom"/>
</dbReference>
<proteinExistence type="inferred from homology"/>
<evidence type="ECO:0000256" key="9">
    <source>
        <dbReference type="SAM" id="MobiDB-lite"/>
    </source>
</evidence>
<evidence type="ECO:0000256" key="6">
    <source>
        <dbReference type="ARBA" id="ARBA00047984"/>
    </source>
</evidence>
<protein>
    <recommendedName>
        <fullName evidence="1">RNA helicase</fullName>
        <ecNumber evidence="1">3.6.4.13</ecNumber>
    </recommendedName>
</protein>
<feature type="region of interest" description="Disordered" evidence="9">
    <location>
        <begin position="23"/>
        <end position="96"/>
    </location>
</feature>
<feature type="domain" description="DEAD-box RNA helicase Q" evidence="12">
    <location>
        <begin position="234"/>
        <end position="262"/>
    </location>
</feature>
<feature type="compositionally biased region" description="Low complexity" evidence="9">
    <location>
        <begin position="643"/>
        <end position="654"/>
    </location>
</feature>
<feature type="compositionally biased region" description="Acidic residues" evidence="9">
    <location>
        <begin position="39"/>
        <end position="48"/>
    </location>
</feature>
<evidence type="ECO:0000313" key="13">
    <source>
        <dbReference type="EMBL" id="TRY75538.1"/>
    </source>
</evidence>
<dbReference type="GO" id="GO:0003676">
    <property type="term" value="F:nucleic acid binding"/>
    <property type="evidence" value="ECO:0007669"/>
    <property type="project" value="InterPro"/>
</dbReference>
<reference evidence="13 14" key="1">
    <citation type="journal article" date="2018" name="Nat. Ecol. Evol.">
        <title>Genomic signatures of mitonuclear coevolution across populations of Tigriopus californicus.</title>
        <authorList>
            <person name="Barreto F.S."/>
            <person name="Watson E.T."/>
            <person name="Lima T.G."/>
            <person name="Willett C.S."/>
            <person name="Edmands S."/>
            <person name="Li W."/>
            <person name="Burton R.S."/>
        </authorList>
    </citation>
    <scope>NUCLEOTIDE SEQUENCE [LARGE SCALE GENOMIC DNA]</scope>
    <source>
        <strain evidence="13 14">San Diego</strain>
    </source>
</reference>
<feature type="compositionally biased region" description="Pro residues" evidence="9">
    <location>
        <begin position="722"/>
        <end position="741"/>
    </location>
</feature>
<dbReference type="CDD" id="cd18787">
    <property type="entry name" value="SF2_C_DEAD"/>
    <property type="match status" value="1"/>
</dbReference>
<feature type="region of interest" description="Disordered" evidence="9">
    <location>
        <begin position="698"/>
        <end position="760"/>
    </location>
</feature>
<dbReference type="Proteomes" id="UP000318571">
    <property type="component" value="Chromosome 2"/>
</dbReference>
<evidence type="ECO:0000256" key="5">
    <source>
        <dbReference type="ARBA" id="ARBA00022840"/>
    </source>
</evidence>
<dbReference type="InterPro" id="IPR014001">
    <property type="entry name" value="Helicase_ATP-bd"/>
</dbReference>
<dbReference type="FunFam" id="3.40.50.300:FF:000079">
    <property type="entry name" value="probable ATP-dependent RNA helicase DDX17"/>
    <property type="match status" value="1"/>
</dbReference>
<dbReference type="PROSITE" id="PS51195">
    <property type="entry name" value="Q_MOTIF"/>
    <property type="match status" value="1"/>
</dbReference>
<dbReference type="STRING" id="6832.A0A553PCZ1"/>
<comment type="catalytic activity">
    <reaction evidence="6">
        <text>ATP + H2O = ADP + phosphate + H(+)</text>
        <dbReference type="Rhea" id="RHEA:13065"/>
        <dbReference type="ChEBI" id="CHEBI:15377"/>
        <dbReference type="ChEBI" id="CHEBI:15378"/>
        <dbReference type="ChEBI" id="CHEBI:30616"/>
        <dbReference type="ChEBI" id="CHEBI:43474"/>
        <dbReference type="ChEBI" id="CHEBI:456216"/>
        <dbReference type="EC" id="3.6.4.13"/>
    </reaction>
</comment>
<feature type="region of interest" description="Disordered" evidence="9">
    <location>
        <begin position="627"/>
        <end position="654"/>
    </location>
</feature>
<sequence>MNVKEDSLFRVGYSSISSINASHLSWQETPIKKQRTEEEYFNDDDEEDLSAKKRKSQSDEMDLPYQPAPGSPGAAAAKEESDSEEDPLDAFMANLEQDVKKRGLNKVEASVTASSTATKKPKEMKGTRVDIEEADDEESYYKWLEDNPNAGRGPEDEDLAVEYDADGNPINPPHSKYIDPLPPIDHHAIKYEPFEKNFYNEHPDIASLSIIQVLDLQQKLGLNISGAIPPKPVTSFGHFGFDEPLMKAIRKSEFTQPTPIQAQGIPALLSGRDVIGIAKTGSGKTAAFLWPMLVHIMDQPRLSRGHGPIGLILVPTRELATQIYSEAKKFGKVYDLKVVCAYGGGSKWEQSKDFESGAEIAIATPGRMIDLIKMKVTNLERVTYLILDEADRMFDMGFETQVRSICDHVRPNRQCGLFSATFKKRIERLARDSLSDPIKIVQGSIGEASEDVKQIVKVMEVGGFKWNWLLNNLVEFTSTGSVLIFVTKKQNCEELAHNLHLKQIECRCIHGDLHQSERNEIIQKFKKKEFDILVATDVAARGLDISHIRTVVNFDVARDIDTHTHRVGRTGRAGIKGKAYTLITEKDKEFAGHIVRNLEAANQDVSKDLMDLAMKSSWFRNSRFKRGRGKGCQVDRPGLGMGSSSSSSSSTLSSFPALGHEQYAYGDSSAPKEVTASGESRISGLKMAFKHQYMSKFQKASNSEESDIGPAGVHPSIQEQMMPPPPGIGSPLAPQPQPPPSSMGSTNDAPRERKRKSRWE</sequence>
<accession>A0A553PCZ1</accession>
<keyword evidence="5 8" id="KW-0067">ATP-binding</keyword>
<feature type="short sequence motif" description="Q motif" evidence="7">
    <location>
        <begin position="234"/>
        <end position="262"/>
    </location>
</feature>
<dbReference type="SUPFAM" id="SSF52540">
    <property type="entry name" value="P-loop containing nucleoside triphosphate hydrolases"/>
    <property type="match status" value="2"/>
</dbReference>